<dbReference type="InterPro" id="IPR050385">
    <property type="entry name" value="Archaeal_FAD_synthase"/>
</dbReference>
<dbReference type="Pfam" id="PF01467">
    <property type="entry name" value="CTP_transf_like"/>
    <property type="match status" value="1"/>
</dbReference>
<dbReference type="OrthoDB" id="9802794at2"/>
<dbReference type="RefSeq" id="WP_082018138.1">
    <property type="nucleotide sequence ID" value="NZ_AWXV01000002.1"/>
</dbReference>
<dbReference type="GO" id="GO:0016779">
    <property type="term" value="F:nucleotidyltransferase activity"/>
    <property type="evidence" value="ECO:0007669"/>
    <property type="project" value="UniProtKB-KW"/>
</dbReference>
<evidence type="ECO:0000256" key="1">
    <source>
        <dbReference type="ARBA" id="ARBA00022679"/>
    </source>
</evidence>
<reference evidence="4 5" key="1">
    <citation type="journal article" date="2014" name="G3 (Bethesda)">
        <title>Genome sequence of Candidatus Riesia pediculischaeffi, endosymbiont of chimpanzee lice, and genomic comparison of recently acquired endosymbionts from human and chimpanzee lice.</title>
        <authorList>
            <person name="Boyd B.M."/>
            <person name="Allen J.M."/>
            <person name="de Crecy-Lagard V."/>
            <person name="Reed D.L."/>
        </authorList>
    </citation>
    <scope>NUCLEOTIDE SEQUENCE [LARGE SCALE GENOMIC DNA]</scope>
    <source>
        <strain evidence="4 5">PTSU</strain>
    </source>
</reference>
<evidence type="ECO:0000259" key="3">
    <source>
        <dbReference type="Pfam" id="PF01467"/>
    </source>
</evidence>
<feature type="domain" description="Cytidyltransferase-like" evidence="3">
    <location>
        <begin position="82"/>
        <end position="176"/>
    </location>
</feature>
<name>A0A0C1SAL0_9ENTR</name>
<evidence type="ECO:0000313" key="4">
    <source>
        <dbReference type="EMBL" id="KIE64276.1"/>
    </source>
</evidence>
<comment type="caution">
    <text evidence="4">The sequence shown here is derived from an EMBL/GenBank/DDBJ whole genome shotgun (WGS) entry which is preliminary data.</text>
</comment>
<accession>A0A0C1SAL0</accession>
<evidence type="ECO:0000256" key="2">
    <source>
        <dbReference type="ARBA" id="ARBA00022695"/>
    </source>
</evidence>
<dbReference type="PANTHER" id="PTHR43793">
    <property type="entry name" value="FAD SYNTHASE"/>
    <property type="match status" value="1"/>
</dbReference>
<dbReference type="PANTHER" id="PTHR43793:SF2">
    <property type="entry name" value="BIFUNCTIONAL PROTEIN HLDE"/>
    <property type="match status" value="1"/>
</dbReference>
<dbReference type="Proteomes" id="UP000054529">
    <property type="component" value="Unassembled WGS sequence"/>
</dbReference>
<protein>
    <submittedName>
        <fullName evidence="4">ADP-heptose synthase</fullName>
    </submittedName>
</protein>
<dbReference type="Gene3D" id="3.40.50.620">
    <property type="entry name" value="HUPs"/>
    <property type="match status" value="1"/>
</dbReference>
<proteinExistence type="predicted"/>
<sequence>MIAVLSASLSSSKLSLDQCCFLSNVAASIAVEKKSTSRVSIRELKERIYSRRRSRNFGIIHKDQMKETLNICKILNEKIVMIDGFFDEIHFSCIRFLDKARSLGDRLIVAINSDISVEKLAMKSSIVYSLEERMEVLSKLKSVDWIIPFDEKTPEDLVREIKPDIFVKTDDRYLRDISWINNILCDVGEVRVI</sequence>
<dbReference type="PATRIC" id="fig|1401651.3.peg.39"/>
<keyword evidence="1" id="KW-0808">Transferase</keyword>
<dbReference type="HOGENOM" id="CLU_034585_2_0_6"/>
<dbReference type="InterPro" id="IPR014729">
    <property type="entry name" value="Rossmann-like_a/b/a_fold"/>
</dbReference>
<dbReference type="NCBIfam" id="TIGR00125">
    <property type="entry name" value="cyt_tran_rel"/>
    <property type="match status" value="1"/>
</dbReference>
<organism evidence="4 5">
    <name type="scientific">Candidatus Riesia pediculischaeffi PTSU</name>
    <dbReference type="NCBI Taxonomy" id="1401651"/>
    <lineage>
        <taxon>Bacteria</taxon>
        <taxon>Pseudomonadati</taxon>
        <taxon>Pseudomonadota</taxon>
        <taxon>Gammaproteobacteria</taxon>
        <taxon>Enterobacterales</taxon>
        <taxon>Enterobacteriaceae</taxon>
        <taxon>Candidatus Riesia</taxon>
    </lineage>
</organism>
<gene>
    <name evidence="4" type="ORF">P689_1198</name>
</gene>
<evidence type="ECO:0000313" key="5">
    <source>
        <dbReference type="Proteomes" id="UP000054529"/>
    </source>
</evidence>
<dbReference type="InterPro" id="IPR004821">
    <property type="entry name" value="Cyt_trans-like"/>
</dbReference>
<dbReference type="EMBL" id="AWXV01000002">
    <property type="protein sequence ID" value="KIE64276.1"/>
    <property type="molecule type" value="Genomic_DNA"/>
</dbReference>
<dbReference type="SUPFAM" id="SSF52374">
    <property type="entry name" value="Nucleotidylyl transferase"/>
    <property type="match status" value="1"/>
</dbReference>
<keyword evidence="2" id="KW-0548">Nucleotidyltransferase</keyword>
<dbReference type="AlphaFoldDB" id="A0A0C1SAL0"/>